<keyword evidence="2" id="KW-1185">Reference proteome</keyword>
<name>A0ABQ0M9P4_MYCCL</name>
<dbReference type="EMBL" id="DF849907">
    <property type="protein sequence ID" value="GAT59814.1"/>
    <property type="molecule type" value="Genomic_DNA"/>
</dbReference>
<evidence type="ECO:0000313" key="2">
    <source>
        <dbReference type="Proteomes" id="UP000815677"/>
    </source>
</evidence>
<organism evidence="1 2">
    <name type="scientific">Mycena chlorophos</name>
    <name type="common">Agaric fungus</name>
    <name type="synonym">Agaricus chlorophos</name>
    <dbReference type="NCBI Taxonomy" id="658473"/>
    <lineage>
        <taxon>Eukaryota</taxon>
        <taxon>Fungi</taxon>
        <taxon>Dikarya</taxon>
        <taxon>Basidiomycota</taxon>
        <taxon>Agaricomycotina</taxon>
        <taxon>Agaricomycetes</taxon>
        <taxon>Agaricomycetidae</taxon>
        <taxon>Agaricales</taxon>
        <taxon>Marasmiineae</taxon>
        <taxon>Mycenaceae</taxon>
        <taxon>Mycena</taxon>
    </lineage>
</organism>
<sequence>MAFIPSESLHQTLTRARAAAQVAVTLDAADNDTPSTIQAYQRCIALLDEALRKPRTEEEDNWIQTLVGCATSRSAGTAHKTAQRSKYEKRVEVLLYSNSEIAEQEEEEPLKERRIAALRRKARRWSNRILGA</sequence>
<gene>
    <name evidence="1" type="ORF">MCHLO_16054</name>
</gene>
<protein>
    <recommendedName>
        <fullName evidence="3">USP8 dimerisation domain-containing protein</fullName>
    </recommendedName>
</protein>
<reference evidence="1" key="1">
    <citation type="submission" date="2014-09" db="EMBL/GenBank/DDBJ databases">
        <title>Genome sequence of the luminous mushroom Mycena chlorophos for searching fungal bioluminescence genes.</title>
        <authorList>
            <person name="Tanaka Y."/>
            <person name="Kasuga D."/>
            <person name="Oba Y."/>
            <person name="Hase S."/>
            <person name="Sato K."/>
            <person name="Oba Y."/>
            <person name="Sakakibara Y."/>
        </authorList>
    </citation>
    <scope>NUCLEOTIDE SEQUENCE</scope>
</reference>
<proteinExistence type="predicted"/>
<evidence type="ECO:0000313" key="1">
    <source>
        <dbReference type="EMBL" id="GAT59814.1"/>
    </source>
</evidence>
<accession>A0ABQ0M9P4</accession>
<dbReference type="Proteomes" id="UP000815677">
    <property type="component" value="Unassembled WGS sequence"/>
</dbReference>
<evidence type="ECO:0008006" key="3">
    <source>
        <dbReference type="Google" id="ProtNLM"/>
    </source>
</evidence>